<dbReference type="InterPro" id="IPR036887">
    <property type="entry name" value="HTH_APSES_sf"/>
</dbReference>
<dbReference type="SUPFAM" id="SSF54616">
    <property type="entry name" value="DNA-binding domain of Mlu1-box binding protein MBP1"/>
    <property type="match status" value="1"/>
</dbReference>
<organism evidence="2 3">
    <name type="scientific">Azorhizophilus paspali</name>
    <name type="common">Azotobacter paspali</name>
    <dbReference type="NCBI Taxonomy" id="69963"/>
    <lineage>
        <taxon>Bacteria</taxon>
        <taxon>Pseudomonadati</taxon>
        <taxon>Pseudomonadota</taxon>
        <taxon>Gammaproteobacteria</taxon>
        <taxon>Pseudomonadales</taxon>
        <taxon>Pseudomonadaceae</taxon>
        <taxon>Azorhizophilus</taxon>
    </lineage>
</organism>
<dbReference type="EMBL" id="JBHLSS010000028">
    <property type="protein sequence ID" value="MFC0708863.1"/>
    <property type="molecule type" value="Genomic_DNA"/>
</dbReference>
<sequence length="228" mass="25613">MNARIIPFEYEGQPVRFNAEGWLHATEIAERFGKHLRNWLDSAETLEYVRALDELQHPDDGPSAISNVRDSGYLKTRRGNNGGTWLHPKLAVAFARWISPKFAAWCDMQIDALLRSDGKPWASARREAALGYRAMCDALALHHEARGKTPQRHHFINEARLINETITGAFAGRSREQLSAAELELVTLVELRDTALMGTGMPYAERKASLSQYMQTLQGKRLEGGRAA</sequence>
<dbReference type="InterPro" id="IPR018004">
    <property type="entry name" value="KilA/APSES_HTH"/>
</dbReference>
<dbReference type="RefSeq" id="WP_376943220.1">
    <property type="nucleotide sequence ID" value="NZ_CP171449.1"/>
</dbReference>
<evidence type="ECO:0000313" key="3">
    <source>
        <dbReference type="Proteomes" id="UP001589891"/>
    </source>
</evidence>
<dbReference type="Pfam" id="PF04383">
    <property type="entry name" value="KilA-N"/>
    <property type="match status" value="1"/>
</dbReference>
<reference evidence="2 3" key="1">
    <citation type="submission" date="2024-09" db="EMBL/GenBank/DDBJ databases">
        <authorList>
            <person name="Sun Q."/>
            <person name="Mori K."/>
        </authorList>
    </citation>
    <scope>NUCLEOTIDE SEQUENCE [LARGE SCALE GENOMIC DNA]</scope>
    <source>
        <strain evidence="2 3">NCAIM B.01794</strain>
    </source>
</reference>
<accession>A0ABV6SH47</accession>
<keyword evidence="3" id="KW-1185">Reference proteome</keyword>
<dbReference type="InterPro" id="IPR017880">
    <property type="entry name" value="KilA_N"/>
</dbReference>
<protein>
    <submittedName>
        <fullName evidence="2">KilA-N domain-containing protein</fullName>
    </submittedName>
</protein>
<feature type="domain" description="KilA-N" evidence="1">
    <location>
        <begin position="4"/>
        <end position="113"/>
    </location>
</feature>
<gene>
    <name evidence="2" type="ORF">ACFFGX_04390</name>
</gene>
<proteinExistence type="predicted"/>
<evidence type="ECO:0000313" key="2">
    <source>
        <dbReference type="EMBL" id="MFC0708863.1"/>
    </source>
</evidence>
<name>A0ABV6SH47_AZOPA</name>
<dbReference type="SMART" id="SM01252">
    <property type="entry name" value="KilA-N"/>
    <property type="match status" value="1"/>
</dbReference>
<dbReference type="Proteomes" id="UP001589891">
    <property type="component" value="Unassembled WGS sequence"/>
</dbReference>
<comment type="caution">
    <text evidence="2">The sequence shown here is derived from an EMBL/GenBank/DDBJ whole genome shotgun (WGS) entry which is preliminary data.</text>
</comment>
<dbReference type="PROSITE" id="PS51301">
    <property type="entry name" value="KILA_N"/>
    <property type="match status" value="1"/>
</dbReference>
<evidence type="ECO:0000259" key="1">
    <source>
        <dbReference type="PROSITE" id="PS51301"/>
    </source>
</evidence>